<comment type="caution">
    <text evidence="1">The sequence shown here is derived from an EMBL/GenBank/DDBJ whole genome shotgun (WGS) entry which is preliminary data.</text>
</comment>
<dbReference type="OrthoDB" id="10418085at2759"/>
<dbReference type="InParanoid" id="A0A0V1BV42"/>
<name>A0A0V1BV42_TRISP</name>
<keyword evidence="2" id="KW-1185">Reference proteome</keyword>
<evidence type="ECO:0000313" key="2">
    <source>
        <dbReference type="Proteomes" id="UP000054776"/>
    </source>
</evidence>
<organism evidence="1 2">
    <name type="scientific">Trichinella spiralis</name>
    <name type="common">Trichina worm</name>
    <dbReference type="NCBI Taxonomy" id="6334"/>
    <lineage>
        <taxon>Eukaryota</taxon>
        <taxon>Metazoa</taxon>
        <taxon>Ecdysozoa</taxon>
        <taxon>Nematoda</taxon>
        <taxon>Enoplea</taxon>
        <taxon>Dorylaimia</taxon>
        <taxon>Trichinellida</taxon>
        <taxon>Trichinellidae</taxon>
        <taxon>Trichinella</taxon>
    </lineage>
</organism>
<dbReference type="AlphaFoldDB" id="A0A0V1BV42"/>
<gene>
    <name evidence="1" type="ORF">T01_404</name>
</gene>
<dbReference type="Proteomes" id="UP000054776">
    <property type="component" value="Unassembled WGS sequence"/>
</dbReference>
<evidence type="ECO:0000313" key="1">
    <source>
        <dbReference type="EMBL" id="KRY41017.1"/>
    </source>
</evidence>
<protein>
    <submittedName>
        <fullName evidence="1">Uncharacterized protein</fullName>
    </submittedName>
</protein>
<sequence length="100" mass="11573">MTPSEQFPTVNNCLKVKFCKIYSTLFSTFQLSKRCSLCTEGKKNLIFQNFTPGNVEDSNFFLDTLHFDERLIDSMKQLMGFMGKLMGECGPRQRKMLKDP</sequence>
<proteinExistence type="predicted"/>
<dbReference type="EMBL" id="JYDH01000010">
    <property type="protein sequence ID" value="KRY41017.1"/>
    <property type="molecule type" value="Genomic_DNA"/>
</dbReference>
<reference evidence="1 2" key="1">
    <citation type="submission" date="2015-01" db="EMBL/GenBank/DDBJ databases">
        <title>Evolution of Trichinella species and genotypes.</title>
        <authorList>
            <person name="Korhonen P.K."/>
            <person name="Edoardo P."/>
            <person name="Giuseppe L.R."/>
            <person name="Gasser R.B."/>
        </authorList>
    </citation>
    <scope>NUCLEOTIDE SEQUENCE [LARGE SCALE GENOMIC DNA]</scope>
    <source>
        <strain evidence="1">ISS3</strain>
    </source>
</reference>
<accession>A0A0V1BV42</accession>